<name>A0A6A6QP38_9PEZI</name>
<reference evidence="2" key="1">
    <citation type="journal article" date="2020" name="Stud. Mycol.">
        <title>101 Dothideomycetes genomes: a test case for predicting lifestyles and emergence of pathogens.</title>
        <authorList>
            <person name="Haridas S."/>
            <person name="Albert R."/>
            <person name="Binder M."/>
            <person name="Bloem J."/>
            <person name="Labutti K."/>
            <person name="Salamov A."/>
            <person name="Andreopoulos B."/>
            <person name="Baker S."/>
            <person name="Barry K."/>
            <person name="Bills G."/>
            <person name="Bluhm B."/>
            <person name="Cannon C."/>
            <person name="Castanera R."/>
            <person name="Culley D."/>
            <person name="Daum C."/>
            <person name="Ezra D."/>
            <person name="Gonzalez J."/>
            <person name="Henrissat B."/>
            <person name="Kuo A."/>
            <person name="Liang C."/>
            <person name="Lipzen A."/>
            <person name="Lutzoni F."/>
            <person name="Magnuson J."/>
            <person name="Mondo S."/>
            <person name="Nolan M."/>
            <person name="Ohm R."/>
            <person name="Pangilinan J."/>
            <person name="Park H.-J."/>
            <person name="Ramirez L."/>
            <person name="Alfaro M."/>
            <person name="Sun H."/>
            <person name="Tritt A."/>
            <person name="Yoshinaga Y."/>
            <person name="Zwiers L.-H."/>
            <person name="Turgeon B."/>
            <person name="Goodwin S."/>
            <person name="Spatafora J."/>
            <person name="Crous P."/>
            <person name="Grigoriev I."/>
        </authorList>
    </citation>
    <scope>NUCLEOTIDE SEQUENCE</scope>
    <source>
        <strain evidence="2">CBS 269.34</strain>
    </source>
</reference>
<evidence type="ECO:0000313" key="2">
    <source>
        <dbReference type="EMBL" id="KAF2493904.1"/>
    </source>
</evidence>
<feature type="region of interest" description="Disordered" evidence="1">
    <location>
        <begin position="1"/>
        <end position="22"/>
    </location>
</feature>
<evidence type="ECO:0000256" key="1">
    <source>
        <dbReference type="SAM" id="MobiDB-lite"/>
    </source>
</evidence>
<dbReference type="AlphaFoldDB" id="A0A6A6QP38"/>
<keyword evidence="3" id="KW-1185">Reference proteome</keyword>
<sequence>MDPMDCDPPSRKRKCPDESLSTCPAKRLRSNSELQSLHLALPTRNASATLDGLPLELKMMIVGYLEEAPTQPTKRVVQPYPRARQYAWMSLSMSSRRDILNLRQQSCGLRDASWKSFGKLLGDLQFRVIPEDIEDLTRISAIPQLAPYITHLAFGTGTFEDWQHGRVVDKNGRGDRSIHSFLKTMATLIPVSIVECIPAFRLLIKKYEVACHGQHYFHNSTYGSTTFANALKALPRLRSLRIDSADWIGEHKTHLRGWLTAPTDRALFDRIWQLTLPQMPKQPKAKPKLSPTHHSIYADLRGQATTATLRITAAIESSGTQLETLTQAWGEDKMTGSPPARAVALLRRFTHPATSLAHLHTLRVQLDYACTAQRTDIDALTELLRASAALKHVDLTFRGPPPRVRRRHPDRLEDVYPLFEGLIETPSGIERLSIRLDGVQSAEYIVMLLTAHSGSLRAVTLDRVELVGEGRWKGVLEELDARCERLEFVGLRAVWEYDVGFLRRFPGELQALEENGCRFRVEWSRFGELQVGALEGAEK</sequence>
<evidence type="ECO:0000313" key="3">
    <source>
        <dbReference type="Proteomes" id="UP000799750"/>
    </source>
</evidence>
<organism evidence="2 3">
    <name type="scientific">Lophium mytilinum</name>
    <dbReference type="NCBI Taxonomy" id="390894"/>
    <lineage>
        <taxon>Eukaryota</taxon>
        <taxon>Fungi</taxon>
        <taxon>Dikarya</taxon>
        <taxon>Ascomycota</taxon>
        <taxon>Pezizomycotina</taxon>
        <taxon>Dothideomycetes</taxon>
        <taxon>Pleosporomycetidae</taxon>
        <taxon>Mytilinidiales</taxon>
        <taxon>Mytilinidiaceae</taxon>
        <taxon>Lophium</taxon>
    </lineage>
</organism>
<gene>
    <name evidence="2" type="ORF">BU16DRAFT_540446</name>
</gene>
<proteinExistence type="predicted"/>
<dbReference type="OrthoDB" id="3759093at2759"/>
<dbReference type="Proteomes" id="UP000799750">
    <property type="component" value="Unassembled WGS sequence"/>
</dbReference>
<accession>A0A6A6QP38</accession>
<dbReference type="EMBL" id="MU004191">
    <property type="protein sequence ID" value="KAF2493904.1"/>
    <property type="molecule type" value="Genomic_DNA"/>
</dbReference>
<protein>
    <submittedName>
        <fullName evidence="2">Uncharacterized protein</fullName>
    </submittedName>
</protein>